<organism evidence="1 2">
    <name type="scientific">Azomonas agilis</name>
    <dbReference type="NCBI Taxonomy" id="116849"/>
    <lineage>
        <taxon>Bacteria</taxon>
        <taxon>Pseudomonadati</taxon>
        <taxon>Pseudomonadota</taxon>
        <taxon>Gammaproteobacteria</taxon>
        <taxon>Pseudomonadales</taxon>
        <taxon>Pseudomonadaceae</taxon>
        <taxon>Azomonas</taxon>
    </lineage>
</organism>
<name>A0A562I1G4_9GAMM</name>
<dbReference type="InterPro" id="IPR052748">
    <property type="entry name" value="ISR_Activator"/>
</dbReference>
<evidence type="ECO:0000313" key="2">
    <source>
        <dbReference type="Proteomes" id="UP000319627"/>
    </source>
</evidence>
<accession>A0A562I1G4</accession>
<dbReference type="PANTHER" id="PTHR45011:SF1">
    <property type="entry name" value="DAP3-BINDING CELL DEATH ENHANCER 1"/>
    <property type="match status" value="1"/>
</dbReference>
<dbReference type="SUPFAM" id="SSF81901">
    <property type="entry name" value="HCP-like"/>
    <property type="match status" value="1"/>
</dbReference>
<protein>
    <recommendedName>
        <fullName evidence="3">Sel1 repeat-containing protein</fullName>
    </recommendedName>
</protein>
<dbReference type="AlphaFoldDB" id="A0A562I1G4"/>
<proteinExistence type="predicted"/>
<evidence type="ECO:0000313" key="1">
    <source>
        <dbReference type="EMBL" id="TWH64515.1"/>
    </source>
</evidence>
<dbReference type="EMBL" id="VLKG01000009">
    <property type="protein sequence ID" value="TWH64515.1"/>
    <property type="molecule type" value="Genomic_DNA"/>
</dbReference>
<dbReference type="InterPro" id="IPR011990">
    <property type="entry name" value="TPR-like_helical_dom_sf"/>
</dbReference>
<keyword evidence="2" id="KW-1185">Reference proteome</keyword>
<gene>
    <name evidence="1" type="ORF">LX59_02463</name>
</gene>
<dbReference type="Gene3D" id="1.25.40.10">
    <property type="entry name" value="Tetratricopeptide repeat domain"/>
    <property type="match status" value="1"/>
</dbReference>
<evidence type="ECO:0008006" key="3">
    <source>
        <dbReference type="Google" id="ProtNLM"/>
    </source>
</evidence>
<dbReference type="Proteomes" id="UP000319627">
    <property type="component" value="Unassembled WGS sequence"/>
</dbReference>
<dbReference type="PANTHER" id="PTHR45011">
    <property type="entry name" value="DAP3-BINDING CELL DEATH ENHANCER 1"/>
    <property type="match status" value="1"/>
</dbReference>
<reference evidence="1 2" key="1">
    <citation type="submission" date="2019-07" db="EMBL/GenBank/DDBJ databases">
        <title>Genomic Encyclopedia of Type Strains, Phase I: the one thousand microbial genomes (KMG-I) project.</title>
        <authorList>
            <person name="Kyrpides N."/>
        </authorList>
    </citation>
    <scope>NUCLEOTIDE SEQUENCE [LARGE SCALE GENOMIC DNA]</scope>
    <source>
        <strain evidence="1 2">DSM 375</strain>
    </source>
</reference>
<sequence>MNQSSLTVTHSMSRTWPVQVALWLLDRPKLGQRSSVKRLAGRLLKQPAQAGVVTAQSRLGRLLCCDCDSARDQRIGVQMLQQAAKAGDCSARVELGQLLVQPRHYEPGQARHWLELAAAQGSERAKTLLARMFP</sequence>
<comment type="caution">
    <text evidence="1">The sequence shown here is derived from an EMBL/GenBank/DDBJ whole genome shotgun (WGS) entry which is preliminary data.</text>
</comment>